<dbReference type="Proteomes" id="UP000295367">
    <property type="component" value="Unassembled WGS sequence"/>
</dbReference>
<keyword evidence="1" id="KW-0472">Membrane</keyword>
<dbReference type="GO" id="GO:0003677">
    <property type="term" value="F:DNA binding"/>
    <property type="evidence" value="ECO:0007669"/>
    <property type="project" value="InterPro"/>
</dbReference>
<feature type="transmembrane region" description="Helical" evidence="1">
    <location>
        <begin position="120"/>
        <end position="142"/>
    </location>
</feature>
<dbReference type="InterPro" id="IPR050400">
    <property type="entry name" value="Bact_Cytoskel_RodZ"/>
</dbReference>
<comment type="caution">
    <text evidence="3">The sequence shown here is derived from an EMBL/GenBank/DDBJ whole genome shotgun (WGS) entry which is preliminary data.</text>
</comment>
<gene>
    <name evidence="3" type="ORF">EDC63_10569</name>
</gene>
<dbReference type="PANTHER" id="PTHR34475">
    <property type="match status" value="1"/>
</dbReference>
<feature type="domain" description="Cytoskeleton protein RodZ-like C-terminal" evidence="2">
    <location>
        <begin position="221"/>
        <end position="291"/>
    </location>
</feature>
<keyword evidence="4" id="KW-1185">Reference proteome</keyword>
<evidence type="ECO:0000313" key="4">
    <source>
        <dbReference type="Proteomes" id="UP000295367"/>
    </source>
</evidence>
<name>A0A4R3Y6G9_9PROT</name>
<evidence type="ECO:0000313" key="3">
    <source>
        <dbReference type="EMBL" id="TCV87400.1"/>
    </source>
</evidence>
<protein>
    <submittedName>
        <fullName evidence="3">Cytoskeleton protein RodZ</fullName>
    </submittedName>
</protein>
<keyword evidence="1" id="KW-0812">Transmembrane</keyword>
<dbReference type="RefSeq" id="WP_124945611.1">
    <property type="nucleotide sequence ID" value="NZ_BHVT01000017.1"/>
</dbReference>
<dbReference type="Pfam" id="PF13413">
    <property type="entry name" value="HTH_25"/>
    <property type="match status" value="1"/>
</dbReference>
<dbReference type="EMBL" id="SMCO01000005">
    <property type="protein sequence ID" value="TCV87400.1"/>
    <property type="molecule type" value="Genomic_DNA"/>
</dbReference>
<dbReference type="AlphaFoldDB" id="A0A4R3Y6G9"/>
<evidence type="ECO:0000256" key="1">
    <source>
        <dbReference type="SAM" id="Phobius"/>
    </source>
</evidence>
<sequence>MSEEIKLEGEVPSNEKYSAALTIGQILLRARQTQGLHIADVARSLKLGVRQVEAMEADEHEKLPGITFVKGFIRNYARLLQLDPEPMLASLQVDIAHASAPPISSSNAGIEISSGHKKMWLWMSLAILLLVVGAPLLVYELLNSQPQQLKSGKGSVNTVVTPSALPKVTLPPAISDTQVTLPLAKPGNESVVEPAAELPKEAAPSVPAEETLAPGERTIKMAFNSDAWVEIQDKSGKSIFSQLNAAGSEQLVKGMPPFTIVVGNAANVRMTYNGKQVDLTPFIKVSVARLTLQ</sequence>
<organism evidence="3 4">
    <name type="scientific">Sulfurirhabdus autotrophica</name>
    <dbReference type="NCBI Taxonomy" id="1706046"/>
    <lineage>
        <taxon>Bacteria</taxon>
        <taxon>Pseudomonadati</taxon>
        <taxon>Pseudomonadota</taxon>
        <taxon>Betaproteobacteria</taxon>
        <taxon>Nitrosomonadales</taxon>
        <taxon>Sulfuricellaceae</taxon>
        <taxon>Sulfurirhabdus</taxon>
    </lineage>
</organism>
<dbReference type="Gene3D" id="1.10.260.40">
    <property type="entry name" value="lambda repressor-like DNA-binding domains"/>
    <property type="match status" value="1"/>
</dbReference>
<dbReference type="InterPro" id="IPR025194">
    <property type="entry name" value="RodZ-like_C"/>
</dbReference>
<keyword evidence="1" id="KW-1133">Transmembrane helix</keyword>
<dbReference type="InterPro" id="IPR010982">
    <property type="entry name" value="Lambda_DNA-bd_dom_sf"/>
</dbReference>
<proteinExistence type="predicted"/>
<accession>A0A4R3Y6G9</accession>
<evidence type="ECO:0000259" key="2">
    <source>
        <dbReference type="Pfam" id="PF13464"/>
    </source>
</evidence>
<dbReference type="Pfam" id="PF13464">
    <property type="entry name" value="RodZ_C"/>
    <property type="match status" value="1"/>
</dbReference>
<dbReference type="PANTHER" id="PTHR34475:SF1">
    <property type="entry name" value="CYTOSKELETON PROTEIN RODZ"/>
    <property type="match status" value="1"/>
</dbReference>
<reference evidence="3 4" key="1">
    <citation type="submission" date="2019-03" db="EMBL/GenBank/DDBJ databases">
        <title>Genomic Encyclopedia of Type Strains, Phase IV (KMG-IV): sequencing the most valuable type-strain genomes for metagenomic binning, comparative biology and taxonomic classification.</title>
        <authorList>
            <person name="Goeker M."/>
        </authorList>
    </citation>
    <scope>NUCLEOTIDE SEQUENCE [LARGE SCALE GENOMIC DNA]</scope>
    <source>
        <strain evidence="3 4">DSM 100309</strain>
    </source>
</reference>
<dbReference type="OrthoDB" id="8561330at2"/>